<comment type="caution">
    <text evidence="2">The sequence shown here is derived from an EMBL/GenBank/DDBJ whole genome shotgun (WGS) entry which is preliminary data.</text>
</comment>
<dbReference type="RefSeq" id="WP_153925619.1">
    <property type="nucleotide sequence ID" value="NZ_JACRWE010000001.1"/>
</dbReference>
<proteinExistence type="predicted"/>
<keyword evidence="1" id="KW-1133">Transmembrane helix</keyword>
<dbReference type="EMBL" id="JACRWE010000001">
    <property type="protein sequence ID" value="MBC5995632.1"/>
    <property type="molecule type" value="Genomic_DNA"/>
</dbReference>
<evidence type="ECO:0000256" key="1">
    <source>
        <dbReference type="SAM" id="Phobius"/>
    </source>
</evidence>
<name>A0ABR7JLI5_9FIRM</name>
<keyword evidence="3" id="KW-1185">Reference proteome</keyword>
<gene>
    <name evidence="2" type="ORF">H8923_02550</name>
</gene>
<feature type="transmembrane region" description="Helical" evidence="1">
    <location>
        <begin position="20"/>
        <end position="40"/>
    </location>
</feature>
<reference evidence="2 3" key="1">
    <citation type="submission" date="2020-08" db="EMBL/GenBank/DDBJ databases">
        <authorList>
            <person name="Liu C."/>
            <person name="Sun Q."/>
        </authorList>
    </citation>
    <scope>NUCLEOTIDE SEQUENCE [LARGE SCALE GENOMIC DNA]</scope>
    <source>
        <strain evidence="2 3">NSJ-18</strain>
    </source>
</reference>
<sequence length="76" mass="9023">MSRLEKHIERKNKKRKRRSIYRIIFILIMSVTVSICLIIIDTNANIMLGNETYIEKTTKSLKELQPYIQGKIESLR</sequence>
<organism evidence="2 3">
    <name type="scientific">Romboutsia faecis</name>
    <dbReference type="NCBI Taxonomy" id="2764597"/>
    <lineage>
        <taxon>Bacteria</taxon>
        <taxon>Bacillati</taxon>
        <taxon>Bacillota</taxon>
        <taxon>Clostridia</taxon>
        <taxon>Peptostreptococcales</taxon>
        <taxon>Peptostreptococcaceae</taxon>
        <taxon>Romboutsia</taxon>
    </lineage>
</organism>
<dbReference type="Proteomes" id="UP000609849">
    <property type="component" value="Unassembled WGS sequence"/>
</dbReference>
<evidence type="ECO:0000313" key="3">
    <source>
        <dbReference type="Proteomes" id="UP000609849"/>
    </source>
</evidence>
<evidence type="ECO:0000313" key="2">
    <source>
        <dbReference type="EMBL" id="MBC5995632.1"/>
    </source>
</evidence>
<keyword evidence="1" id="KW-0472">Membrane</keyword>
<accession>A0ABR7JLI5</accession>
<protein>
    <submittedName>
        <fullName evidence="2">Uncharacterized protein</fullName>
    </submittedName>
</protein>
<keyword evidence="1" id="KW-0812">Transmembrane</keyword>